<comment type="caution">
    <text evidence="1">The sequence shown here is derived from an EMBL/GenBank/DDBJ whole genome shotgun (WGS) entry which is preliminary data.</text>
</comment>
<proteinExistence type="predicted"/>
<sequence length="83" mass="8832">AYGSLPGGTLWEIKEEILAHDPPSSLDQLVKLAICLDKRFELHCRAQAPVPVPRAQSSAISFPVVASSELESIQLGGLHISAA</sequence>
<organism evidence="1 2">
    <name type="scientific">Cirrhinus mrigala</name>
    <name type="common">Mrigala</name>
    <dbReference type="NCBI Taxonomy" id="683832"/>
    <lineage>
        <taxon>Eukaryota</taxon>
        <taxon>Metazoa</taxon>
        <taxon>Chordata</taxon>
        <taxon>Craniata</taxon>
        <taxon>Vertebrata</taxon>
        <taxon>Euteleostomi</taxon>
        <taxon>Actinopterygii</taxon>
        <taxon>Neopterygii</taxon>
        <taxon>Teleostei</taxon>
        <taxon>Ostariophysi</taxon>
        <taxon>Cypriniformes</taxon>
        <taxon>Cyprinidae</taxon>
        <taxon>Labeoninae</taxon>
        <taxon>Labeonini</taxon>
        <taxon>Cirrhinus</taxon>
    </lineage>
</organism>
<dbReference type="Proteomes" id="UP001529510">
    <property type="component" value="Unassembled WGS sequence"/>
</dbReference>
<evidence type="ECO:0000313" key="1">
    <source>
        <dbReference type="EMBL" id="KAL0150709.1"/>
    </source>
</evidence>
<name>A0ABD0MLF2_CIRMR</name>
<protein>
    <submittedName>
        <fullName evidence="1">Uncharacterized protein</fullName>
    </submittedName>
</protein>
<feature type="non-terminal residue" evidence="1">
    <location>
        <position position="1"/>
    </location>
</feature>
<gene>
    <name evidence="1" type="ORF">M9458_054013</name>
</gene>
<feature type="non-terminal residue" evidence="1">
    <location>
        <position position="83"/>
    </location>
</feature>
<evidence type="ECO:0000313" key="2">
    <source>
        <dbReference type="Proteomes" id="UP001529510"/>
    </source>
</evidence>
<accession>A0ABD0MLF2</accession>
<keyword evidence="2" id="KW-1185">Reference proteome</keyword>
<dbReference type="EMBL" id="JAMKFB020000280">
    <property type="protein sequence ID" value="KAL0150709.1"/>
    <property type="molecule type" value="Genomic_DNA"/>
</dbReference>
<reference evidence="1 2" key="1">
    <citation type="submission" date="2024-05" db="EMBL/GenBank/DDBJ databases">
        <title>Genome sequencing and assembly of Indian major carp, Cirrhinus mrigala (Hamilton, 1822).</title>
        <authorList>
            <person name="Mohindra V."/>
            <person name="Chowdhury L.M."/>
            <person name="Lal K."/>
            <person name="Jena J.K."/>
        </authorList>
    </citation>
    <scope>NUCLEOTIDE SEQUENCE [LARGE SCALE GENOMIC DNA]</scope>
    <source>
        <strain evidence="1">CM1030</strain>
        <tissue evidence="1">Blood</tissue>
    </source>
</reference>
<dbReference type="AlphaFoldDB" id="A0ABD0MLF2"/>